<protein>
    <submittedName>
        <fullName evidence="3">TadA family conjugal transfer-associated ATPase</fullName>
    </submittedName>
</protein>
<name>A0A3M2IQB6_9CELL</name>
<accession>A0A3M2IQB6</accession>
<dbReference type="PANTHER" id="PTHR30486:SF6">
    <property type="entry name" value="TYPE IV PILUS RETRACTATION ATPASE PILT"/>
    <property type="match status" value="1"/>
</dbReference>
<comment type="similarity">
    <text evidence="1">Belongs to the GSP E family.</text>
</comment>
<dbReference type="Pfam" id="PF00437">
    <property type="entry name" value="T2SSE"/>
    <property type="match status" value="1"/>
</dbReference>
<dbReference type="RefSeq" id="WP_122151422.1">
    <property type="nucleotide sequence ID" value="NZ_RFFI01000259.1"/>
</dbReference>
<sequence length="398" mass="41041">MTPPADARLVADVRRRLAGADGPVTAQQVAGALRDSGRVLGRTALAELAVEVQAEISGAGPLQPLLADPQVTDVLVNGPRDVWVERTGTLARTDVDLGDATRVRELAVRLAAAGGQRLDDARPSVDARLPDGTRLHAVLPPVADGCTLLSLRVVRHRPFTLDDLVRSGAVAPGVDAVLRGLVRQRANLLVSGATGTGKTTLLSTLLSLADPGERLVCVEEAGELAPRHPHVVRLLARRANVEGAGAVDLADLVREALRMRPDRVVLGECRGAEVREVLGALNTGHDGGATTVHANAVADVPARLAALGALAGLDRDALAAQVASAFHAVVHLRRDGGRRRVAEIGDVDRVGPTGALRVRAALTVGPDGRTTTGPGWPALAARAGLPPPGASGVGVRPA</sequence>
<evidence type="ECO:0000313" key="3">
    <source>
        <dbReference type="EMBL" id="RMI00775.1"/>
    </source>
</evidence>
<evidence type="ECO:0000256" key="1">
    <source>
        <dbReference type="ARBA" id="ARBA00006611"/>
    </source>
</evidence>
<dbReference type="AlphaFoldDB" id="A0A3M2IQB6"/>
<dbReference type="CDD" id="cd01130">
    <property type="entry name" value="VirB11-like_ATPase"/>
    <property type="match status" value="1"/>
</dbReference>
<dbReference type="NCBIfam" id="TIGR03819">
    <property type="entry name" value="heli_sec_ATPase"/>
    <property type="match status" value="1"/>
</dbReference>
<feature type="domain" description="Bacterial type II secretion system protein E" evidence="2">
    <location>
        <begin position="58"/>
        <end position="332"/>
    </location>
</feature>
<reference evidence="3 4" key="1">
    <citation type="submission" date="2018-10" db="EMBL/GenBank/DDBJ databases">
        <title>Isolation, diversity and antifungal activity of actinobacteria from wheat.</title>
        <authorList>
            <person name="Han C."/>
        </authorList>
    </citation>
    <scope>NUCLEOTIDE SEQUENCE [LARGE SCALE GENOMIC DNA]</scope>
    <source>
        <strain evidence="3 4">NEAU-YY56</strain>
    </source>
</reference>
<dbReference type="GO" id="GO:0016887">
    <property type="term" value="F:ATP hydrolysis activity"/>
    <property type="evidence" value="ECO:0007669"/>
    <property type="project" value="InterPro"/>
</dbReference>
<comment type="caution">
    <text evidence="3">The sequence shown here is derived from an EMBL/GenBank/DDBJ whole genome shotgun (WGS) entry which is preliminary data.</text>
</comment>
<dbReference type="EMBL" id="RFFI01000259">
    <property type="protein sequence ID" value="RMI00775.1"/>
    <property type="molecule type" value="Genomic_DNA"/>
</dbReference>
<dbReference type="PANTHER" id="PTHR30486">
    <property type="entry name" value="TWITCHING MOTILITY PROTEIN PILT"/>
    <property type="match status" value="1"/>
</dbReference>
<dbReference type="InterPro" id="IPR022399">
    <property type="entry name" value="TadA-like_ATPase"/>
</dbReference>
<evidence type="ECO:0000313" key="4">
    <source>
        <dbReference type="Proteomes" id="UP000269289"/>
    </source>
</evidence>
<proteinExistence type="inferred from homology"/>
<evidence type="ECO:0000259" key="2">
    <source>
        <dbReference type="Pfam" id="PF00437"/>
    </source>
</evidence>
<dbReference type="Proteomes" id="UP000269289">
    <property type="component" value="Unassembled WGS sequence"/>
</dbReference>
<dbReference type="InterPro" id="IPR050921">
    <property type="entry name" value="T4SS_GSP_E_ATPase"/>
</dbReference>
<dbReference type="Gene3D" id="3.40.50.300">
    <property type="entry name" value="P-loop containing nucleotide triphosphate hydrolases"/>
    <property type="match status" value="1"/>
</dbReference>
<dbReference type="Gene3D" id="3.30.450.380">
    <property type="match status" value="1"/>
</dbReference>
<dbReference type="InterPro" id="IPR001482">
    <property type="entry name" value="T2SS/T4SS_dom"/>
</dbReference>
<keyword evidence="4" id="KW-1185">Reference proteome</keyword>
<dbReference type="SUPFAM" id="SSF52540">
    <property type="entry name" value="P-loop containing nucleoside triphosphate hydrolases"/>
    <property type="match status" value="1"/>
</dbReference>
<gene>
    <name evidence="3" type="ORF">EBM89_20715</name>
</gene>
<organism evidence="3 4">
    <name type="scientific">Cellulomonas triticagri</name>
    <dbReference type="NCBI Taxonomy" id="2483352"/>
    <lineage>
        <taxon>Bacteria</taxon>
        <taxon>Bacillati</taxon>
        <taxon>Actinomycetota</taxon>
        <taxon>Actinomycetes</taxon>
        <taxon>Micrococcales</taxon>
        <taxon>Cellulomonadaceae</taxon>
        <taxon>Cellulomonas</taxon>
    </lineage>
</organism>
<dbReference type="InterPro" id="IPR027417">
    <property type="entry name" value="P-loop_NTPase"/>
</dbReference>
<dbReference type="OrthoDB" id="9810761at2"/>